<organism evidence="1 2">
    <name type="scientific">Salix purpurea</name>
    <name type="common">Purple osier willow</name>
    <dbReference type="NCBI Taxonomy" id="77065"/>
    <lineage>
        <taxon>Eukaryota</taxon>
        <taxon>Viridiplantae</taxon>
        <taxon>Streptophyta</taxon>
        <taxon>Embryophyta</taxon>
        <taxon>Tracheophyta</taxon>
        <taxon>Spermatophyta</taxon>
        <taxon>Magnoliopsida</taxon>
        <taxon>eudicotyledons</taxon>
        <taxon>Gunneridae</taxon>
        <taxon>Pentapetalae</taxon>
        <taxon>rosids</taxon>
        <taxon>fabids</taxon>
        <taxon>Malpighiales</taxon>
        <taxon>Salicaceae</taxon>
        <taxon>Saliceae</taxon>
        <taxon>Salix</taxon>
    </lineage>
</organism>
<evidence type="ECO:0000313" key="2">
    <source>
        <dbReference type="Proteomes" id="UP001151532"/>
    </source>
</evidence>
<accession>A0A9Q0WA10</accession>
<reference evidence="1" key="2">
    <citation type="journal article" date="2023" name="Int. J. Mol. Sci.">
        <title>De Novo Assembly and Annotation of 11 Diverse Shrub Willow (Salix) Genomes Reveals Novel Gene Organization in Sex-Linked Regions.</title>
        <authorList>
            <person name="Hyden B."/>
            <person name="Feng K."/>
            <person name="Yates T.B."/>
            <person name="Jawdy S."/>
            <person name="Cereghino C."/>
            <person name="Smart L.B."/>
            <person name="Muchero W."/>
        </authorList>
    </citation>
    <scope>NUCLEOTIDE SEQUENCE</scope>
    <source>
        <tissue evidence="1">Shoot tip</tissue>
    </source>
</reference>
<name>A0A9Q0WA10_SALPP</name>
<evidence type="ECO:0000313" key="1">
    <source>
        <dbReference type="EMBL" id="KAJ6763177.1"/>
    </source>
</evidence>
<gene>
    <name evidence="1" type="ORF">OIU79_023841</name>
</gene>
<proteinExistence type="predicted"/>
<dbReference type="AlphaFoldDB" id="A0A9Q0WA10"/>
<keyword evidence="2" id="KW-1185">Reference proteome</keyword>
<protein>
    <submittedName>
        <fullName evidence="1">Uncharacterized protein</fullName>
    </submittedName>
</protein>
<comment type="caution">
    <text evidence="1">The sequence shown here is derived from an EMBL/GenBank/DDBJ whole genome shotgun (WGS) entry which is preliminary data.</text>
</comment>
<reference evidence="1" key="1">
    <citation type="submission" date="2022-11" db="EMBL/GenBank/DDBJ databases">
        <authorList>
            <person name="Hyden B.L."/>
            <person name="Feng K."/>
            <person name="Yates T."/>
            <person name="Jawdy S."/>
            <person name="Smart L.B."/>
            <person name="Muchero W."/>
        </authorList>
    </citation>
    <scope>NUCLEOTIDE SEQUENCE</scope>
    <source>
        <tissue evidence="1">Shoot tip</tissue>
    </source>
</reference>
<dbReference type="EMBL" id="JAPFFK010000005">
    <property type="protein sequence ID" value="KAJ6763177.1"/>
    <property type="molecule type" value="Genomic_DNA"/>
</dbReference>
<dbReference type="Proteomes" id="UP001151532">
    <property type="component" value="Chromosome 13"/>
</dbReference>
<sequence length="118" mass="12615">MGSQLCGGFTIENLFQVSLTPSFFQESSQIQSQLDLGNGICFRGHHIVALDKGNAELEILASSSILMSGNAKTKVGLDEHGDCLLIVSDVDTRFLGLETETQILKSSSNPGKPLCSDI</sequence>